<reference evidence="3" key="1">
    <citation type="journal article" date="2019" name="Int. J. Syst. Evol. Microbiol.">
        <title>The Global Catalogue of Microorganisms (GCM) 10K type strain sequencing project: providing services to taxonomists for standard genome sequencing and annotation.</title>
        <authorList>
            <consortium name="The Broad Institute Genomics Platform"/>
            <consortium name="The Broad Institute Genome Sequencing Center for Infectious Disease"/>
            <person name="Wu L."/>
            <person name="Ma J."/>
        </authorList>
    </citation>
    <scope>NUCLEOTIDE SEQUENCE [LARGE SCALE GENOMIC DNA]</scope>
    <source>
        <strain evidence="3">CGMCC 1.10131</strain>
    </source>
</reference>
<evidence type="ECO:0000313" key="2">
    <source>
        <dbReference type="EMBL" id="GGB08011.1"/>
    </source>
</evidence>
<gene>
    <name evidence="2" type="ORF">GCM10007414_21740</name>
</gene>
<comment type="caution">
    <text evidence="2">The sequence shown here is derived from an EMBL/GenBank/DDBJ whole genome shotgun (WGS) entry which is preliminary data.</text>
</comment>
<organism evidence="2 3">
    <name type="scientific">Agarivorans gilvus</name>
    <dbReference type="NCBI Taxonomy" id="680279"/>
    <lineage>
        <taxon>Bacteria</taxon>
        <taxon>Pseudomonadati</taxon>
        <taxon>Pseudomonadota</taxon>
        <taxon>Gammaproteobacteria</taxon>
        <taxon>Alteromonadales</taxon>
        <taxon>Alteromonadaceae</taxon>
        <taxon>Agarivorans</taxon>
    </lineage>
</organism>
<accession>A0ABQ1I387</accession>
<feature type="domain" description="Beta-ketoacyl synthase-like N-terminal" evidence="1">
    <location>
        <begin position="10"/>
        <end position="219"/>
    </location>
</feature>
<evidence type="ECO:0000313" key="3">
    <source>
        <dbReference type="Proteomes" id="UP000651977"/>
    </source>
</evidence>
<evidence type="ECO:0000259" key="1">
    <source>
        <dbReference type="Pfam" id="PF13723"/>
    </source>
</evidence>
<name>A0ABQ1I387_9ALTE</name>
<dbReference type="InterPro" id="IPR014030">
    <property type="entry name" value="Ketoacyl_synth_N"/>
</dbReference>
<proteinExistence type="predicted"/>
<dbReference type="Proteomes" id="UP000651977">
    <property type="component" value="Unassembled WGS sequence"/>
</dbReference>
<keyword evidence="3" id="KW-1185">Reference proteome</keyword>
<protein>
    <recommendedName>
        <fullName evidence="1">Beta-ketoacyl synthase-like N-terminal domain-containing protein</fullName>
    </recommendedName>
</protein>
<dbReference type="Pfam" id="PF13723">
    <property type="entry name" value="Ketoacyl-synt_2"/>
    <property type="match status" value="1"/>
</dbReference>
<sequence length="227" mass="25220">MEAIFKIDKWTSWVAGNEATDAPQLPEVPAMQRRRYSLLSKMALRVALDLLPEQGLIRSVFASRHGELHRTVDLLLNINDSSALSPTKFSQSVYNTASGLYSIKQNNLAPSTVVTSAKDTLAMAFVEAYSQSLVHQQTVLLVYVDQPLPELYQPYADEPEETLAFACLLTAAEQGWATRFEAKQQTSLPATHVASQLISALSEPCEQFTCDLGEQNWLWRVANESKA</sequence>
<dbReference type="EMBL" id="BMDY01000012">
    <property type="protein sequence ID" value="GGB08011.1"/>
    <property type="molecule type" value="Genomic_DNA"/>
</dbReference>
<dbReference type="RefSeq" id="WP_055734171.1">
    <property type="nucleotide sequence ID" value="NZ_BMDY01000012.1"/>
</dbReference>